<dbReference type="Proteomes" id="UP000290889">
    <property type="component" value="Chromosome"/>
</dbReference>
<dbReference type="SUPFAM" id="SSF55469">
    <property type="entry name" value="FMN-dependent nitroreductase-like"/>
    <property type="match status" value="1"/>
</dbReference>
<evidence type="ECO:0000313" key="8">
    <source>
        <dbReference type="EMBL" id="QBA63539.1"/>
    </source>
</evidence>
<name>A0A411E773_9FLAO</name>
<reference evidence="8 9" key="1">
    <citation type="submission" date="2019-01" db="EMBL/GenBank/DDBJ databases">
        <title>Muriicola soli sp. nov., isolated from soil.</title>
        <authorList>
            <person name="Kang H.J."/>
            <person name="Kim S.B."/>
        </authorList>
    </citation>
    <scope>NUCLEOTIDE SEQUENCE [LARGE SCALE GENOMIC DNA]</scope>
    <source>
        <strain evidence="8 9">MMS17-SY002</strain>
    </source>
</reference>
<evidence type="ECO:0000256" key="3">
    <source>
        <dbReference type="ARBA" id="ARBA00022630"/>
    </source>
</evidence>
<dbReference type="PANTHER" id="PTHR43673:SF2">
    <property type="entry name" value="NITROREDUCTASE"/>
    <property type="match status" value="1"/>
</dbReference>
<dbReference type="CDD" id="cd02149">
    <property type="entry name" value="NfsB-like"/>
    <property type="match status" value="1"/>
</dbReference>
<dbReference type="InterPro" id="IPR029479">
    <property type="entry name" value="Nitroreductase"/>
</dbReference>
<keyword evidence="5" id="KW-0521">NADP</keyword>
<keyword evidence="3" id="KW-0285">Flavoprotein</keyword>
<evidence type="ECO:0000256" key="5">
    <source>
        <dbReference type="ARBA" id="ARBA00022857"/>
    </source>
</evidence>
<dbReference type="AlphaFoldDB" id="A0A411E773"/>
<dbReference type="Pfam" id="PF00881">
    <property type="entry name" value="Nitroreductase"/>
    <property type="match status" value="1"/>
</dbReference>
<comment type="similarity">
    <text evidence="2">Belongs to the nitroreductase family.</text>
</comment>
<evidence type="ECO:0000313" key="9">
    <source>
        <dbReference type="Proteomes" id="UP000290889"/>
    </source>
</evidence>
<sequence length="211" mass="24129">MKSYIESLEWRYATKKFDSEKRVSDKDLNLLLEATRLSASSFGLQPYHVFIITDPDIRHSLKEASWGQSQITDASHLFVFANIKNFGPELIDSYLKEVSDIREIPAEGLKAYGEFMKSKLVDLPEDVKENWTAKQTYLAMGNLLSAASTMQIDACPIEGFEAEAYDEILKLHEKDLTTSVVVAVGYRSKEDETQHLKKVRRPKESLFTHIY</sequence>
<evidence type="ECO:0000256" key="4">
    <source>
        <dbReference type="ARBA" id="ARBA00022643"/>
    </source>
</evidence>
<dbReference type="KEGG" id="mur:EQY75_02620"/>
<evidence type="ECO:0000256" key="6">
    <source>
        <dbReference type="ARBA" id="ARBA00023002"/>
    </source>
</evidence>
<dbReference type="GO" id="GO:0016491">
    <property type="term" value="F:oxidoreductase activity"/>
    <property type="evidence" value="ECO:0007669"/>
    <property type="project" value="UniProtKB-KW"/>
</dbReference>
<gene>
    <name evidence="8" type="ORF">EQY75_02620</name>
</gene>
<evidence type="ECO:0000259" key="7">
    <source>
        <dbReference type="Pfam" id="PF00881"/>
    </source>
</evidence>
<evidence type="ECO:0000256" key="1">
    <source>
        <dbReference type="ARBA" id="ARBA00001917"/>
    </source>
</evidence>
<dbReference type="Gene3D" id="3.40.109.10">
    <property type="entry name" value="NADH Oxidase"/>
    <property type="match status" value="1"/>
</dbReference>
<dbReference type="InterPro" id="IPR000415">
    <property type="entry name" value="Nitroreductase-like"/>
</dbReference>
<proteinExistence type="inferred from homology"/>
<feature type="domain" description="Nitroreductase" evidence="7">
    <location>
        <begin position="9"/>
        <end position="186"/>
    </location>
</feature>
<dbReference type="PANTHER" id="PTHR43673">
    <property type="entry name" value="NAD(P)H NITROREDUCTASE YDGI-RELATED"/>
    <property type="match status" value="1"/>
</dbReference>
<keyword evidence="9" id="KW-1185">Reference proteome</keyword>
<dbReference type="RefSeq" id="WP_129602627.1">
    <property type="nucleotide sequence ID" value="NZ_CP035544.1"/>
</dbReference>
<evidence type="ECO:0000256" key="2">
    <source>
        <dbReference type="ARBA" id="ARBA00007118"/>
    </source>
</evidence>
<keyword evidence="6" id="KW-0560">Oxidoreductase</keyword>
<comment type="cofactor">
    <cofactor evidence="1">
        <name>FMN</name>
        <dbReference type="ChEBI" id="CHEBI:58210"/>
    </cofactor>
</comment>
<keyword evidence="4" id="KW-0288">FMN</keyword>
<protein>
    <submittedName>
        <fullName evidence="8">NAD(P)H-dependent oxidoreductase</fullName>
    </submittedName>
</protein>
<organism evidence="8 9">
    <name type="scientific">Muriicola soli</name>
    <dbReference type="NCBI Taxonomy" id="2507538"/>
    <lineage>
        <taxon>Bacteria</taxon>
        <taxon>Pseudomonadati</taxon>
        <taxon>Bacteroidota</taxon>
        <taxon>Flavobacteriia</taxon>
        <taxon>Flavobacteriales</taxon>
        <taxon>Flavobacteriaceae</taxon>
        <taxon>Muriicola</taxon>
    </lineage>
</organism>
<accession>A0A411E773</accession>
<dbReference type="InterPro" id="IPR033878">
    <property type="entry name" value="NfsB-like"/>
</dbReference>
<dbReference type="EMBL" id="CP035544">
    <property type="protein sequence ID" value="QBA63539.1"/>
    <property type="molecule type" value="Genomic_DNA"/>
</dbReference>
<dbReference type="OrthoDB" id="9809288at2"/>